<dbReference type="AlphaFoldDB" id="A0A3N3DY70"/>
<accession>A0A3N3DY70</accession>
<dbReference type="GO" id="GO:0016791">
    <property type="term" value="F:phosphatase activity"/>
    <property type="evidence" value="ECO:0007669"/>
    <property type="project" value="TreeGrafter"/>
</dbReference>
<proteinExistence type="predicted"/>
<dbReference type="Gene3D" id="3.40.50.1240">
    <property type="entry name" value="Phosphoglycerate mutase-like"/>
    <property type="match status" value="1"/>
</dbReference>
<evidence type="ECO:0000313" key="2">
    <source>
        <dbReference type="Proteomes" id="UP000278792"/>
    </source>
</evidence>
<evidence type="ECO:0000313" key="1">
    <source>
        <dbReference type="EMBL" id="ROV59485.1"/>
    </source>
</evidence>
<dbReference type="InterPro" id="IPR013078">
    <property type="entry name" value="His_Pase_superF_clade-1"/>
</dbReference>
<dbReference type="EMBL" id="RKIK01000040">
    <property type="protein sequence ID" value="ROV59485.1"/>
    <property type="molecule type" value="Genomic_DNA"/>
</dbReference>
<sequence length="205" mass="23020">MRTVNFYLLRHGKVEGAPALYGHTDVLVDSDKQQAICQALLELPLAIKKVVSSPLKRCSDLANLLKQTQPQCQLVVDDAFKEINFGRFDGVPFENIDQDWSQLEQFWQNPALSPLPEAEPLEDFYLRVSQGWQKLLNNSEHDTLLICHGGTIRMILAHTLGLDWTNAKLFSTLHIGNQSLTHIRITVADQLYPQVCSIGAPLTTS</sequence>
<dbReference type="GO" id="GO:0005737">
    <property type="term" value="C:cytoplasm"/>
    <property type="evidence" value="ECO:0007669"/>
    <property type="project" value="TreeGrafter"/>
</dbReference>
<comment type="caution">
    <text evidence="1">The sequence shown here is derived from an EMBL/GenBank/DDBJ whole genome shotgun (WGS) entry which is preliminary data.</text>
</comment>
<protein>
    <submittedName>
        <fullName evidence="1">Alpha-ribazole phosphatase</fullName>
    </submittedName>
</protein>
<dbReference type="SUPFAM" id="SSF53254">
    <property type="entry name" value="Phosphoglycerate mutase-like"/>
    <property type="match status" value="1"/>
</dbReference>
<dbReference type="RefSeq" id="WP_123782498.1">
    <property type="nucleotide sequence ID" value="NZ_RKIK01000040.1"/>
</dbReference>
<name>A0A3N3DY70_9VIBR</name>
<dbReference type="SMART" id="SM00855">
    <property type="entry name" value="PGAM"/>
    <property type="match status" value="1"/>
</dbReference>
<dbReference type="PANTHER" id="PTHR48100:SF1">
    <property type="entry name" value="HISTIDINE PHOSPHATASE FAMILY PROTEIN-RELATED"/>
    <property type="match status" value="1"/>
</dbReference>
<reference evidence="1 2" key="1">
    <citation type="submission" date="2018-11" db="EMBL/GenBank/DDBJ databases">
        <title>Vibrio ponticus strain CAIM 1751 pathogenic for the snapper Lutjanus guttatus.</title>
        <authorList>
            <person name="Soto-Rodriguez S."/>
            <person name="Lozano-Olvera R."/>
            <person name="Gomez-Gil B."/>
        </authorList>
    </citation>
    <scope>NUCLEOTIDE SEQUENCE [LARGE SCALE GENOMIC DNA]</scope>
    <source>
        <strain evidence="1 2">CAIM 1751</strain>
    </source>
</reference>
<dbReference type="InterPro" id="IPR050275">
    <property type="entry name" value="PGM_Phosphatase"/>
</dbReference>
<dbReference type="Proteomes" id="UP000278792">
    <property type="component" value="Unassembled WGS sequence"/>
</dbReference>
<organism evidence="1 2">
    <name type="scientific">Vibrio ponticus</name>
    <dbReference type="NCBI Taxonomy" id="265668"/>
    <lineage>
        <taxon>Bacteria</taxon>
        <taxon>Pseudomonadati</taxon>
        <taxon>Pseudomonadota</taxon>
        <taxon>Gammaproteobacteria</taxon>
        <taxon>Vibrionales</taxon>
        <taxon>Vibrionaceae</taxon>
        <taxon>Vibrio</taxon>
    </lineage>
</organism>
<dbReference type="InterPro" id="IPR029033">
    <property type="entry name" value="His_PPase_superfam"/>
</dbReference>
<dbReference type="PANTHER" id="PTHR48100">
    <property type="entry name" value="BROAD-SPECIFICITY PHOSPHATASE YOR283W-RELATED"/>
    <property type="match status" value="1"/>
</dbReference>
<dbReference type="Pfam" id="PF00300">
    <property type="entry name" value="His_Phos_1"/>
    <property type="match status" value="1"/>
</dbReference>
<gene>
    <name evidence="1" type="ORF">EGH82_13635</name>
</gene>
<dbReference type="CDD" id="cd07067">
    <property type="entry name" value="HP_PGM_like"/>
    <property type="match status" value="1"/>
</dbReference>